<evidence type="ECO:0000313" key="7">
    <source>
        <dbReference type="EMBL" id="MFC5446685.1"/>
    </source>
</evidence>
<evidence type="ECO:0000256" key="1">
    <source>
        <dbReference type="ARBA" id="ARBA00004141"/>
    </source>
</evidence>
<organism evidence="7 8">
    <name type="scientific">Paenibacillus aestuarii</name>
    <dbReference type="NCBI Taxonomy" id="516965"/>
    <lineage>
        <taxon>Bacteria</taxon>
        <taxon>Bacillati</taxon>
        <taxon>Bacillota</taxon>
        <taxon>Bacilli</taxon>
        <taxon>Bacillales</taxon>
        <taxon>Paenibacillaceae</taxon>
        <taxon>Paenibacillus</taxon>
    </lineage>
</organism>
<gene>
    <name evidence="7" type="ORF">ACFPOG_00270</name>
</gene>
<dbReference type="Pfam" id="PF03239">
    <property type="entry name" value="FTR1"/>
    <property type="match status" value="1"/>
</dbReference>
<feature type="transmembrane region" description="Helical" evidence="6">
    <location>
        <begin position="376"/>
        <end position="400"/>
    </location>
</feature>
<keyword evidence="3 6" id="KW-0812">Transmembrane</keyword>
<evidence type="ECO:0000256" key="6">
    <source>
        <dbReference type="SAM" id="Phobius"/>
    </source>
</evidence>
<evidence type="ECO:0000256" key="4">
    <source>
        <dbReference type="ARBA" id="ARBA00022989"/>
    </source>
</evidence>
<protein>
    <submittedName>
        <fullName evidence="7">FTR1 family protein</fullName>
    </submittedName>
</protein>
<keyword evidence="8" id="KW-1185">Reference proteome</keyword>
<comment type="subcellular location">
    <subcellularLocation>
        <location evidence="1">Membrane</location>
        <topology evidence="1">Multi-pass membrane protein</topology>
    </subcellularLocation>
</comment>
<evidence type="ECO:0000256" key="3">
    <source>
        <dbReference type="ARBA" id="ARBA00022692"/>
    </source>
</evidence>
<accession>A0ABW0JZW2</accession>
<feature type="transmembrane region" description="Helical" evidence="6">
    <location>
        <begin position="407"/>
        <end position="427"/>
    </location>
</feature>
<sequence>MMKKSLLALLFLPIILIMLLPQLVNAASDGIENMGKAKPIISNALNSAKDDLAKSKQIYDQYHDLWMDVEDSVKVDSKAAYKEIEAEMGQVEYAYTINKQEEVVAALQKLQQVLDRYIEGQYSQVADVQEENITLSGFVTLLEQTKEQIVKHDQIASLNAISKVRDSWLSVEGHVVAQSASVYSNSERDMVVANAMITNQDYDSAAKTLDEMIAYLTPLAQKTSYTYWDAAMIPIREGLEALLVVGALLAFVKKSNNGKGGKWIWSGVLVGLLVSAVLAVIVKFAFSSGAFGTNNYLIGGWTGIFASVMLLYMSYWLHSNSNIKKWNAYIQTKTQTALTTGRIVSLGILSFLAVFREGTETVLFIIGMVNQISVQQLLLGILVGFGVLVIVAFLMLYVGMKLPVRPFFLVSSLIVFYLCIKFTGLGVRSLQLAGTVPTSNSSLLPSINFIGFFPSWESALPQIIIALGAMAFLIGSKISKRVNKQSTVIS</sequence>
<dbReference type="PANTHER" id="PTHR31632">
    <property type="entry name" value="IRON TRANSPORTER FTH1"/>
    <property type="match status" value="1"/>
</dbReference>
<comment type="caution">
    <text evidence="7">The sequence shown here is derived from an EMBL/GenBank/DDBJ whole genome shotgun (WGS) entry which is preliminary data.</text>
</comment>
<evidence type="ECO:0000256" key="5">
    <source>
        <dbReference type="ARBA" id="ARBA00023136"/>
    </source>
</evidence>
<comment type="similarity">
    <text evidence="2">Belongs to the oxidase-dependent Fe transporter (OFeT) (TC 9.A.10.1) family.</text>
</comment>
<reference evidence="8" key="1">
    <citation type="journal article" date="2019" name="Int. J. Syst. Evol. Microbiol.">
        <title>The Global Catalogue of Microorganisms (GCM) 10K type strain sequencing project: providing services to taxonomists for standard genome sequencing and annotation.</title>
        <authorList>
            <consortium name="The Broad Institute Genomics Platform"/>
            <consortium name="The Broad Institute Genome Sequencing Center for Infectious Disease"/>
            <person name="Wu L."/>
            <person name="Ma J."/>
        </authorList>
    </citation>
    <scope>NUCLEOTIDE SEQUENCE [LARGE SCALE GENOMIC DNA]</scope>
    <source>
        <strain evidence="8">KACC 11904</strain>
    </source>
</reference>
<feature type="transmembrane region" description="Helical" evidence="6">
    <location>
        <begin position="263"/>
        <end position="286"/>
    </location>
</feature>
<evidence type="ECO:0000313" key="8">
    <source>
        <dbReference type="Proteomes" id="UP001596044"/>
    </source>
</evidence>
<dbReference type="InterPro" id="IPR004923">
    <property type="entry name" value="FTR1/Fip1/EfeU"/>
</dbReference>
<dbReference type="EMBL" id="JBHSMJ010000002">
    <property type="protein sequence ID" value="MFC5446685.1"/>
    <property type="molecule type" value="Genomic_DNA"/>
</dbReference>
<dbReference type="PANTHER" id="PTHR31632:SF2">
    <property type="entry name" value="PLASMA MEMBRANE IRON PERMEASE"/>
    <property type="match status" value="1"/>
</dbReference>
<evidence type="ECO:0000256" key="2">
    <source>
        <dbReference type="ARBA" id="ARBA00008333"/>
    </source>
</evidence>
<proteinExistence type="inferred from homology"/>
<keyword evidence="4 6" id="KW-1133">Transmembrane helix</keyword>
<feature type="transmembrane region" description="Helical" evidence="6">
    <location>
        <begin position="298"/>
        <end position="317"/>
    </location>
</feature>
<name>A0ABW0JZW2_9BACL</name>
<dbReference type="RefSeq" id="WP_270885144.1">
    <property type="nucleotide sequence ID" value="NZ_JAQFVF010000084.1"/>
</dbReference>
<feature type="transmembrane region" description="Helical" evidence="6">
    <location>
        <begin position="337"/>
        <end position="356"/>
    </location>
</feature>
<keyword evidence="5 6" id="KW-0472">Membrane</keyword>
<feature type="transmembrane region" description="Helical" evidence="6">
    <location>
        <begin position="447"/>
        <end position="474"/>
    </location>
</feature>
<dbReference type="Proteomes" id="UP001596044">
    <property type="component" value="Unassembled WGS sequence"/>
</dbReference>